<evidence type="ECO:0000313" key="2">
    <source>
        <dbReference type="Proteomes" id="UP000887013"/>
    </source>
</evidence>
<proteinExistence type="predicted"/>
<dbReference type="OrthoDB" id="10065579at2759"/>
<name>A0A8X6TPW2_NEPPI</name>
<evidence type="ECO:0000313" key="1">
    <source>
        <dbReference type="EMBL" id="GFT34442.1"/>
    </source>
</evidence>
<dbReference type="AlphaFoldDB" id="A0A8X6TPW2"/>
<gene>
    <name evidence="1" type="ORF">NPIL_177871</name>
</gene>
<dbReference type="EMBL" id="BMAW01108513">
    <property type="protein sequence ID" value="GFT34442.1"/>
    <property type="molecule type" value="Genomic_DNA"/>
</dbReference>
<protein>
    <submittedName>
        <fullName evidence="1">Uncharacterized protein</fullName>
    </submittedName>
</protein>
<dbReference type="Proteomes" id="UP000887013">
    <property type="component" value="Unassembled WGS sequence"/>
</dbReference>
<comment type="caution">
    <text evidence="1">The sequence shown here is derived from an EMBL/GenBank/DDBJ whole genome shotgun (WGS) entry which is preliminary data.</text>
</comment>
<dbReference type="Gene3D" id="3.30.420.10">
    <property type="entry name" value="Ribonuclease H-like superfamily/Ribonuclease H"/>
    <property type="match status" value="1"/>
</dbReference>
<sequence length="110" mass="12726">MPNRDVSTPGWPWEIDGLDRPYMTMKADLSLPKGSKRFLDTIVIGDETWIHYFSPETKCSSLEWKHPTSPTRTLPSAGKVMMTLFFAEKLWCVQSSCRWVPQLKHLIVKD</sequence>
<dbReference type="GO" id="GO:0003676">
    <property type="term" value="F:nucleic acid binding"/>
    <property type="evidence" value="ECO:0007669"/>
    <property type="project" value="InterPro"/>
</dbReference>
<keyword evidence="2" id="KW-1185">Reference proteome</keyword>
<accession>A0A8X6TPW2</accession>
<dbReference type="InterPro" id="IPR036397">
    <property type="entry name" value="RNaseH_sf"/>
</dbReference>
<reference evidence="1" key="1">
    <citation type="submission" date="2020-08" db="EMBL/GenBank/DDBJ databases">
        <title>Multicomponent nature underlies the extraordinary mechanical properties of spider dragline silk.</title>
        <authorList>
            <person name="Kono N."/>
            <person name="Nakamura H."/>
            <person name="Mori M."/>
            <person name="Yoshida Y."/>
            <person name="Ohtoshi R."/>
            <person name="Malay A.D."/>
            <person name="Moran D.A.P."/>
            <person name="Tomita M."/>
            <person name="Numata K."/>
            <person name="Arakawa K."/>
        </authorList>
    </citation>
    <scope>NUCLEOTIDE SEQUENCE</scope>
</reference>
<organism evidence="1 2">
    <name type="scientific">Nephila pilipes</name>
    <name type="common">Giant wood spider</name>
    <name type="synonym">Nephila maculata</name>
    <dbReference type="NCBI Taxonomy" id="299642"/>
    <lineage>
        <taxon>Eukaryota</taxon>
        <taxon>Metazoa</taxon>
        <taxon>Ecdysozoa</taxon>
        <taxon>Arthropoda</taxon>
        <taxon>Chelicerata</taxon>
        <taxon>Arachnida</taxon>
        <taxon>Araneae</taxon>
        <taxon>Araneomorphae</taxon>
        <taxon>Entelegynae</taxon>
        <taxon>Araneoidea</taxon>
        <taxon>Nephilidae</taxon>
        <taxon>Nephila</taxon>
    </lineage>
</organism>